<dbReference type="InterPro" id="IPR051491">
    <property type="entry name" value="Recombinase/Transposase-rel"/>
</dbReference>
<dbReference type="EMBL" id="BLSB01000514">
    <property type="protein sequence ID" value="GFP36246.1"/>
    <property type="molecule type" value="Genomic_DNA"/>
</dbReference>
<name>A0A6V8PYV1_9ACTN</name>
<accession>A0A6V8PYV1</accession>
<dbReference type="RefSeq" id="WP_176230595.1">
    <property type="nucleotide sequence ID" value="NZ_BLSB01000514.1"/>
</dbReference>
<dbReference type="InterPro" id="IPR048046">
    <property type="entry name" value="Transpos_IS607"/>
</dbReference>
<feature type="non-terminal residue" evidence="2">
    <location>
        <position position="130"/>
    </location>
</feature>
<dbReference type="AlphaFoldDB" id="A0A6V8PYV1"/>
<evidence type="ECO:0000313" key="3">
    <source>
        <dbReference type="Proteomes" id="UP000576480"/>
    </source>
</evidence>
<reference evidence="2 3" key="1">
    <citation type="journal article" date="2020" name="Front. Microbiol.">
        <title>Single-cell genomics of novel Actinobacteria with the Wood-Ljungdahl pathway discovered in a serpentinizing system.</title>
        <authorList>
            <person name="Merino N."/>
            <person name="Kawai M."/>
            <person name="Boyd E.S."/>
            <person name="Colman D.R."/>
            <person name="McGlynn S.E."/>
            <person name="Nealson K.H."/>
            <person name="Kurokawa K."/>
            <person name="Hongoh Y."/>
        </authorList>
    </citation>
    <scope>NUCLEOTIDE SEQUENCE [LARGE SCALE GENOMIC DNA]</scope>
    <source>
        <strain evidence="2 3">S43</strain>
    </source>
</reference>
<dbReference type="Gene3D" id="3.40.50.1390">
    <property type="entry name" value="Resolvase, N-terminal catalytic domain"/>
    <property type="match status" value="1"/>
</dbReference>
<gene>
    <name evidence="2" type="ORF">HKBW3S43_02034</name>
</gene>
<protein>
    <submittedName>
        <fullName evidence="2">Putative resolvase</fullName>
    </submittedName>
</protein>
<dbReference type="InterPro" id="IPR006119">
    <property type="entry name" value="Resolv_N"/>
</dbReference>
<sequence>MKLSEYAKKMGVSYRTAWNYFKQGKLNAYQTHTRTIIVKEDVCPSDKKVAIYCRVSSSENKNNLEFQKNRLLDYCTAEGYKVSKVVTEVGSGVNDTRQQWLPLLQDRSSSLIIVEHKDRITRFGFHAYKA</sequence>
<dbReference type="GO" id="GO:0003677">
    <property type="term" value="F:DNA binding"/>
    <property type="evidence" value="ECO:0007669"/>
    <property type="project" value="InterPro"/>
</dbReference>
<organism evidence="2 3">
    <name type="scientific">Candidatus Hakubella thermalkaliphila</name>
    <dbReference type="NCBI Taxonomy" id="2754717"/>
    <lineage>
        <taxon>Bacteria</taxon>
        <taxon>Bacillati</taxon>
        <taxon>Actinomycetota</taxon>
        <taxon>Actinomycetota incertae sedis</taxon>
        <taxon>Candidatus Hakubellales</taxon>
        <taxon>Candidatus Hakubellaceae</taxon>
        <taxon>Candidatus Hakubella</taxon>
    </lineage>
</organism>
<dbReference type="Proteomes" id="UP000576480">
    <property type="component" value="Unassembled WGS sequence"/>
</dbReference>
<comment type="caution">
    <text evidence="2">The sequence shown here is derived from an EMBL/GenBank/DDBJ whole genome shotgun (WGS) entry which is preliminary data.</text>
</comment>
<dbReference type="PROSITE" id="PS51736">
    <property type="entry name" value="RECOMBINASES_3"/>
    <property type="match status" value="1"/>
</dbReference>
<dbReference type="GO" id="GO:0000150">
    <property type="term" value="F:DNA strand exchange activity"/>
    <property type="evidence" value="ECO:0007669"/>
    <property type="project" value="InterPro"/>
</dbReference>
<evidence type="ECO:0000259" key="1">
    <source>
        <dbReference type="PROSITE" id="PS51736"/>
    </source>
</evidence>
<evidence type="ECO:0000313" key="2">
    <source>
        <dbReference type="EMBL" id="GFP36246.1"/>
    </source>
</evidence>
<feature type="domain" description="Resolvase/invertase-type recombinase catalytic" evidence="1">
    <location>
        <begin position="48"/>
        <end position="130"/>
    </location>
</feature>
<dbReference type="PANTHER" id="PTHR36172">
    <property type="match status" value="1"/>
</dbReference>
<proteinExistence type="predicted"/>
<dbReference type="NCBIfam" id="NF033518">
    <property type="entry name" value="transpos_IS607"/>
    <property type="match status" value="1"/>
</dbReference>
<dbReference type="Pfam" id="PF00239">
    <property type="entry name" value="Resolvase"/>
    <property type="match status" value="1"/>
</dbReference>
<dbReference type="PANTHER" id="PTHR36172:SF1">
    <property type="entry name" value="RESOLVASE-RELATED"/>
    <property type="match status" value="1"/>
</dbReference>
<dbReference type="InterPro" id="IPR036162">
    <property type="entry name" value="Resolvase-like_N_sf"/>
</dbReference>
<dbReference type="SUPFAM" id="SSF53041">
    <property type="entry name" value="Resolvase-like"/>
    <property type="match status" value="1"/>
</dbReference>